<name>A0A2T4UUY3_9MICO</name>
<evidence type="ECO:0000256" key="1">
    <source>
        <dbReference type="ARBA" id="ARBA00022598"/>
    </source>
</evidence>
<evidence type="ECO:0000259" key="4">
    <source>
        <dbReference type="PROSITE" id="PS51733"/>
    </source>
</evidence>
<dbReference type="Pfam" id="PF02237">
    <property type="entry name" value="BPL_C"/>
    <property type="match status" value="1"/>
</dbReference>
<comment type="caution">
    <text evidence="5">The sequence shown here is derived from an EMBL/GenBank/DDBJ whole genome shotgun (WGS) entry which is preliminary data.</text>
</comment>
<keyword evidence="6" id="KW-1185">Reference proteome</keyword>
<dbReference type="AlphaFoldDB" id="A0A2T4UUY3"/>
<protein>
    <recommendedName>
        <fullName evidence="3">biotin--[biotin carboxyl-carrier protein] ligase</fullName>
        <ecNumber evidence="3">6.3.4.15</ecNumber>
    </recommendedName>
</protein>
<dbReference type="Pfam" id="PF03099">
    <property type="entry name" value="BPL_LplA_LipB"/>
    <property type="match status" value="1"/>
</dbReference>
<reference evidence="5 6" key="1">
    <citation type="submission" date="2018-03" db="EMBL/GenBank/DDBJ databases">
        <title>Bacteriophage NCPPB3778 and a type I-E CRISPR drive the evolution of the US Biological Select Agent, Rathayibacter toxicus.</title>
        <authorList>
            <person name="Davis E.W.II."/>
            <person name="Tabima J.F."/>
            <person name="Weisberg A.J."/>
            <person name="Dantas Lopes L."/>
            <person name="Wiseman M.S."/>
            <person name="Wiseman M.S."/>
            <person name="Pupko T."/>
            <person name="Belcher M.S."/>
            <person name="Sechler A.J."/>
            <person name="Tancos M.A."/>
            <person name="Schroeder B.K."/>
            <person name="Murray T.D."/>
            <person name="Luster D.G."/>
            <person name="Schneider W.L."/>
            <person name="Rogers E."/>
            <person name="Andreote F.D."/>
            <person name="Grunwald N.J."/>
            <person name="Putnam M.L."/>
            <person name="Chang J.H."/>
        </authorList>
    </citation>
    <scope>NUCLEOTIDE SEQUENCE [LARGE SCALE GENOMIC DNA]</scope>
    <source>
        <strain evidence="5 6">DSM 15933</strain>
    </source>
</reference>
<dbReference type="InterPro" id="IPR004408">
    <property type="entry name" value="Biotin_CoA_COase_ligase"/>
</dbReference>
<dbReference type="PANTHER" id="PTHR12835:SF5">
    <property type="entry name" value="BIOTIN--PROTEIN LIGASE"/>
    <property type="match status" value="1"/>
</dbReference>
<dbReference type="RefSeq" id="WP_107574808.1">
    <property type="nucleotide sequence ID" value="NZ_PZPL01000001.1"/>
</dbReference>
<dbReference type="Proteomes" id="UP000241085">
    <property type="component" value="Unassembled WGS sequence"/>
</dbReference>
<dbReference type="EMBL" id="PZPL01000001">
    <property type="protein sequence ID" value="PTL73329.1"/>
    <property type="molecule type" value="Genomic_DNA"/>
</dbReference>
<dbReference type="PROSITE" id="PS51733">
    <property type="entry name" value="BPL_LPL_CATALYTIC"/>
    <property type="match status" value="1"/>
</dbReference>
<dbReference type="CDD" id="cd16442">
    <property type="entry name" value="BPL"/>
    <property type="match status" value="1"/>
</dbReference>
<dbReference type="PANTHER" id="PTHR12835">
    <property type="entry name" value="BIOTIN PROTEIN LIGASE"/>
    <property type="match status" value="1"/>
</dbReference>
<evidence type="ECO:0000256" key="3">
    <source>
        <dbReference type="ARBA" id="ARBA00024227"/>
    </source>
</evidence>
<dbReference type="InterPro" id="IPR003142">
    <property type="entry name" value="BPL_C"/>
</dbReference>
<dbReference type="SUPFAM" id="SSF55681">
    <property type="entry name" value="Class II aaRS and biotin synthetases"/>
    <property type="match status" value="1"/>
</dbReference>
<dbReference type="GO" id="GO:0004077">
    <property type="term" value="F:biotin--[biotin carboxyl-carrier protein] ligase activity"/>
    <property type="evidence" value="ECO:0007669"/>
    <property type="project" value="UniProtKB-EC"/>
</dbReference>
<evidence type="ECO:0000313" key="6">
    <source>
        <dbReference type="Proteomes" id="UP000241085"/>
    </source>
</evidence>
<keyword evidence="1 5" id="KW-0436">Ligase</keyword>
<dbReference type="Gene3D" id="2.30.30.100">
    <property type="match status" value="1"/>
</dbReference>
<accession>A0A2T4UUY3</accession>
<gene>
    <name evidence="5" type="ORF">C1I63_11020</name>
</gene>
<sequence length="255" mass="26432">MQLPLSRSVSPKVLWEEHAGSTNDVLREHATRAPDQWPHLAVVATDDQRAGRGRLGRVWQAPAGRTLAVSVLVDASGLQAGASGWLPLVAGAALARALAPLVAVPVAVKWPNDVLLDGRKTAGILAERLPDGRVILGTGVNLLLTEDELPVPTATSLALAGARTADADAVLAAYLTELSALLAPLLSLRDAEAAGTAAAVRERCGTLGLRVRVELPDGSVHEGTALALDADGRLVVQLADGPRAFSAGDVTHLRQ</sequence>
<feature type="domain" description="BPL/LPL catalytic" evidence="4">
    <location>
        <begin position="8"/>
        <end position="186"/>
    </location>
</feature>
<dbReference type="GO" id="GO:0005737">
    <property type="term" value="C:cytoplasm"/>
    <property type="evidence" value="ECO:0007669"/>
    <property type="project" value="TreeGrafter"/>
</dbReference>
<proteinExistence type="predicted"/>
<evidence type="ECO:0000256" key="2">
    <source>
        <dbReference type="ARBA" id="ARBA00023267"/>
    </source>
</evidence>
<dbReference type="InterPro" id="IPR004143">
    <property type="entry name" value="BPL_LPL_catalytic"/>
</dbReference>
<dbReference type="NCBIfam" id="TIGR00121">
    <property type="entry name" value="birA_ligase"/>
    <property type="match status" value="1"/>
</dbReference>
<dbReference type="InterPro" id="IPR045864">
    <property type="entry name" value="aa-tRNA-synth_II/BPL/LPL"/>
</dbReference>
<dbReference type="Gene3D" id="3.30.930.10">
    <property type="entry name" value="Bira Bifunctional Protein, Domain 2"/>
    <property type="match status" value="1"/>
</dbReference>
<keyword evidence="2" id="KW-0092">Biotin</keyword>
<evidence type="ECO:0000313" key="5">
    <source>
        <dbReference type="EMBL" id="PTL73329.1"/>
    </source>
</evidence>
<dbReference type="EC" id="6.3.4.15" evidence="3"/>
<organism evidence="5 6">
    <name type="scientific">Rathayibacter caricis DSM 15933</name>
    <dbReference type="NCBI Taxonomy" id="1328867"/>
    <lineage>
        <taxon>Bacteria</taxon>
        <taxon>Bacillati</taxon>
        <taxon>Actinomycetota</taxon>
        <taxon>Actinomycetes</taxon>
        <taxon>Micrococcales</taxon>
        <taxon>Microbacteriaceae</taxon>
        <taxon>Rathayibacter</taxon>
    </lineage>
</organism>